<protein>
    <submittedName>
        <fullName evidence="3">Cartilage acidic protein 1</fullName>
    </submittedName>
</protein>
<dbReference type="SUPFAM" id="SSF69318">
    <property type="entry name" value="Integrin alpha N-terminal domain"/>
    <property type="match status" value="1"/>
</dbReference>
<evidence type="ECO:0000313" key="4">
    <source>
        <dbReference type="Proteomes" id="UP000507470"/>
    </source>
</evidence>
<dbReference type="InterPro" id="IPR027039">
    <property type="entry name" value="Crtac1"/>
</dbReference>
<organism evidence="3 4">
    <name type="scientific">Mytilus coruscus</name>
    <name type="common">Sea mussel</name>
    <dbReference type="NCBI Taxonomy" id="42192"/>
    <lineage>
        <taxon>Eukaryota</taxon>
        <taxon>Metazoa</taxon>
        <taxon>Spiralia</taxon>
        <taxon>Lophotrochozoa</taxon>
        <taxon>Mollusca</taxon>
        <taxon>Bivalvia</taxon>
        <taxon>Autobranchia</taxon>
        <taxon>Pteriomorphia</taxon>
        <taxon>Mytilida</taxon>
        <taxon>Mytiloidea</taxon>
        <taxon>Mytilidae</taxon>
        <taxon>Mytilinae</taxon>
        <taxon>Mytilus</taxon>
    </lineage>
</organism>
<feature type="domain" description="ASPIC/UnbV" evidence="2">
    <location>
        <begin position="429"/>
        <end position="497"/>
    </location>
</feature>
<sequence length="504" mass="55209">MFKSAKWLKGLNTSQLNYGVAVSDVDHDGTFEWIVAGYNGKNFVLSYDKYRKRLVDLAQKETKFETLMDVRGQAIGVAACDIDGDGTEEIYFLNTNNAYAGRASYGDKLFKYRNGAYIDLFSDQVNRNLDAKHFAGRSVACIDRFGNGLYSFIVATYSTGGTGKFALIEMDAQNNRNDVSSGFIALKNAASEAGINKATGGRGIAVGPILGNGYSDIFFDNEGNPWRGNPGGNFLFENNGRGQFTDRAKETSTIDENENGRGIALADFNNDGLIDITYGNWDGNHRLFLQRKNKKGEIKFRNVATKSFRNRTLVRTVIAKDFDNDGNLEVFFNNICGRNNEKQPNKLFTVIPVNKNKVSVKKVRIGKAREPTGCGTGGAVADMNGDGKLDLILSHGESNGQPLTVFEVGPGTEHNWIRILPVTKYGAPARGARVTATLSDGRKLTRVIDGGSGYLCQMEPVAHIGLGNNSAVSVEIQWPDRTLITKTLTNLDMNKTHKIAVTVK</sequence>
<dbReference type="PANTHER" id="PTHR16026:SF0">
    <property type="entry name" value="CARTILAGE ACIDIC PROTEIN 1"/>
    <property type="match status" value="1"/>
</dbReference>
<dbReference type="InterPro" id="IPR028994">
    <property type="entry name" value="Integrin_alpha_N"/>
</dbReference>
<dbReference type="PANTHER" id="PTHR16026">
    <property type="entry name" value="CARTILAGE ACIDIC PROTEIN 1"/>
    <property type="match status" value="1"/>
</dbReference>
<name>A0A6J8DFM8_MYTCO</name>
<dbReference type="InterPro" id="IPR013517">
    <property type="entry name" value="FG-GAP"/>
</dbReference>
<accession>A0A6J8DFM8</accession>
<evidence type="ECO:0000313" key="3">
    <source>
        <dbReference type="EMBL" id="CAC5406162.1"/>
    </source>
</evidence>
<keyword evidence="1" id="KW-0732">Signal</keyword>
<proteinExistence type="predicted"/>
<dbReference type="Proteomes" id="UP000507470">
    <property type="component" value="Unassembled WGS sequence"/>
</dbReference>
<reference evidence="3 4" key="1">
    <citation type="submission" date="2020-06" db="EMBL/GenBank/DDBJ databases">
        <authorList>
            <person name="Li R."/>
            <person name="Bekaert M."/>
        </authorList>
    </citation>
    <scope>NUCLEOTIDE SEQUENCE [LARGE SCALE GENOMIC DNA]</scope>
    <source>
        <strain evidence="4">wild</strain>
    </source>
</reference>
<dbReference type="InterPro" id="IPR011519">
    <property type="entry name" value="UnbV_ASPIC"/>
</dbReference>
<dbReference type="OrthoDB" id="10022113at2759"/>
<dbReference type="Gene3D" id="2.130.10.130">
    <property type="entry name" value="Integrin alpha, N-terminal"/>
    <property type="match status" value="1"/>
</dbReference>
<dbReference type="Pfam" id="PF07593">
    <property type="entry name" value="UnbV_ASPIC"/>
    <property type="match status" value="1"/>
</dbReference>
<evidence type="ECO:0000259" key="2">
    <source>
        <dbReference type="Pfam" id="PF07593"/>
    </source>
</evidence>
<keyword evidence="4" id="KW-1185">Reference proteome</keyword>
<evidence type="ECO:0000256" key="1">
    <source>
        <dbReference type="ARBA" id="ARBA00022729"/>
    </source>
</evidence>
<gene>
    <name evidence="3" type="ORF">MCOR_39765</name>
</gene>
<dbReference type="EMBL" id="CACVKT020007176">
    <property type="protein sequence ID" value="CAC5406162.1"/>
    <property type="molecule type" value="Genomic_DNA"/>
</dbReference>
<dbReference type="AlphaFoldDB" id="A0A6J8DFM8"/>
<dbReference type="Pfam" id="PF13517">
    <property type="entry name" value="FG-GAP_3"/>
    <property type="match status" value="1"/>
</dbReference>